<gene>
    <name evidence="1" type="ORF">S01H4_42742</name>
</gene>
<protein>
    <submittedName>
        <fullName evidence="1">Uncharacterized protein</fullName>
    </submittedName>
</protein>
<reference evidence="1" key="1">
    <citation type="journal article" date="2014" name="Front. Microbiol.">
        <title>High frequency of phylogenetically diverse reductive dehalogenase-homologous genes in deep subseafloor sedimentary metagenomes.</title>
        <authorList>
            <person name="Kawai M."/>
            <person name="Futagami T."/>
            <person name="Toyoda A."/>
            <person name="Takaki Y."/>
            <person name="Nishi S."/>
            <person name="Hori S."/>
            <person name="Arai W."/>
            <person name="Tsubouchi T."/>
            <person name="Morono Y."/>
            <person name="Uchiyama I."/>
            <person name="Ito T."/>
            <person name="Fujiyama A."/>
            <person name="Inagaki F."/>
            <person name="Takami H."/>
        </authorList>
    </citation>
    <scope>NUCLEOTIDE SEQUENCE</scope>
    <source>
        <strain evidence="1">Expedition CK06-06</strain>
    </source>
</reference>
<feature type="non-terminal residue" evidence="1">
    <location>
        <position position="285"/>
    </location>
</feature>
<organism evidence="1">
    <name type="scientific">marine sediment metagenome</name>
    <dbReference type="NCBI Taxonomy" id="412755"/>
    <lineage>
        <taxon>unclassified sequences</taxon>
        <taxon>metagenomes</taxon>
        <taxon>ecological metagenomes</taxon>
    </lineage>
</organism>
<sequence>MDVYRQVEEGIEEITASSIKKMKIKGSNAPRWIMEQVEDRLRMPLFINRLKKGFSPSEAAKDVFKFHFDYVPRTGLTPFEQTVMRRLIPFYVWSRNNVPLQIEQMIKQPGKYAGLEKLRQSIFGPEEKVDFKYLPEWMQEMFIIPLPWKDQLGRDLWMQLDLPLDDIRMLPISSSGIREIASVLTPFLKYPLELYFNRNMYFGGDIVNPELPREMQTRTAIEQLKHLPNPIKKILNFREVQYRDWRFPEEKRFIKRYEMDSKYLHFVMSFLGRYYSTLKGVSDKD</sequence>
<proteinExistence type="predicted"/>
<dbReference type="AlphaFoldDB" id="X1BBK9"/>
<evidence type="ECO:0000313" key="1">
    <source>
        <dbReference type="EMBL" id="GAG93319.1"/>
    </source>
</evidence>
<comment type="caution">
    <text evidence="1">The sequence shown here is derived from an EMBL/GenBank/DDBJ whole genome shotgun (WGS) entry which is preliminary data.</text>
</comment>
<dbReference type="EMBL" id="BART01023506">
    <property type="protein sequence ID" value="GAG93319.1"/>
    <property type="molecule type" value="Genomic_DNA"/>
</dbReference>
<accession>X1BBK9</accession>
<name>X1BBK9_9ZZZZ</name>